<reference evidence="1 2" key="1">
    <citation type="submission" date="2017-05" db="EMBL/GenBank/DDBJ databases">
        <title>Vagococcus spp. assemblies.</title>
        <authorList>
            <person name="Gulvik C.A."/>
        </authorList>
    </citation>
    <scope>NUCLEOTIDE SEQUENCE [LARGE SCALE GENOMIC DNA]</scope>
    <source>
        <strain evidence="1 2">NCFB 2777</strain>
    </source>
</reference>
<accession>A0A429ZAP3</accession>
<evidence type="ECO:0000313" key="2">
    <source>
        <dbReference type="Proteomes" id="UP000287239"/>
    </source>
</evidence>
<dbReference type="RefSeq" id="WP_126782594.1">
    <property type="nucleotide sequence ID" value="NZ_NGJU01000039.1"/>
</dbReference>
<name>A0A429ZAP3_9ENTE</name>
<comment type="caution">
    <text evidence="1">The sequence shown here is derived from an EMBL/GenBank/DDBJ whole genome shotgun (WGS) entry which is preliminary data.</text>
</comment>
<dbReference type="AlphaFoldDB" id="A0A429ZAP3"/>
<dbReference type="GeneID" id="98569655"/>
<evidence type="ECO:0000313" key="1">
    <source>
        <dbReference type="EMBL" id="RST90736.1"/>
    </source>
</evidence>
<gene>
    <name evidence="1" type="ORF">CBF35_15015</name>
</gene>
<dbReference type="Proteomes" id="UP000287239">
    <property type="component" value="Unassembled WGS sequence"/>
</dbReference>
<sequence>MIKRSNFVLLVTTLIIMPFFTSTYTVLASTNLEYSSATSEFVQINPNLSLIIDTETFDTYNIVTVTDSDGNISISDSRYNYVLENGEKITATLTEEFTTYPNNNLLNQRKAVPAWQKIRSNKVTASFDRVIKDVLIGTLLAKVNKLLGHAYTVVSVVKTAYDKPDLKSSKVFYLNTNIYGKTNQLNYEGRHTYSLDAKNRVISKTDHFSDSNLKKFLGY</sequence>
<proteinExistence type="predicted"/>
<dbReference type="EMBL" id="NGJU01000039">
    <property type="protein sequence ID" value="RST90736.1"/>
    <property type="molecule type" value="Genomic_DNA"/>
</dbReference>
<protein>
    <submittedName>
        <fullName evidence="1">Uncharacterized protein</fullName>
    </submittedName>
</protein>
<keyword evidence="2" id="KW-1185">Reference proteome</keyword>
<organism evidence="1 2">
    <name type="scientific">Vagococcus salmoninarum</name>
    <dbReference type="NCBI Taxonomy" id="2739"/>
    <lineage>
        <taxon>Bacteria</taxon>
        <taxon>Bacillati</taxon>
        <taxon>Bacillota</taxon>
        <taxon>Bacilli</taxon>
        <taxon>Lactobacillales</taxon>
        <taxon>Enterococcaceae</taxon>
        <taxon>Vagococcus</taxon>
    </lineage>
</organism>